<proteinExistence type="predicted"/>
<evidence type="ECO:0008006" key="4">
    <source>
        <dbReference type="Google" id="ProtNLM"/>
    </source>
</evidence>
<dbReference type="EMBL" id="JAVXUP010000175">
    <property type="protein sequence ID" value="KAK3035397.1"/>
    <property type="molecule type" value="Genomic_DNA"/>
</dbReference>
<dbReference type="Proteomes" id="UP001188597">
    <property type="component" value="Unassembled WGS sequence"/>
</dbReference>
<evidence type="ECO:0000313" key="2">
    <source>
        <dbReference type="EMBL" id="KAK3035397.1"/>
    </source>
</evidence>
<organism evidence="2 3">
    <name type="scientific">Escallonia herrerae</name>
    <dbReference type="NCBI Taxonomy" id="1293975"/>
    <lineage>
        <taxon>Eukaryota</taxon>
        <taxon>Viridiplantae</taxon>
        <taxon>Streptophyta</taxon>
        <taxon>Embryophyta</taxon>
        <taxon>Tracheophyta</taxon>
        <taxon>Spermatophyta</taxon>
        <taxon>Magnoliopsida</taxon>
        <taxon>eudicotyledons</taxon>
        <taxon>Gunneridae</taxon>
        <taxon>Pentapetalae</taxon>
        <taxon>asterids</taxon>
        <taxon>campanulids</taxon>
        <taxon>Escalloniales</taxon>
        <taxon>Escalloniaceae</taxon>
        <taxon>Escallonia</taxon>
    </lineage>
</organism>
<dbReference type="AlphaFoldDB" id="A0AA88WWB5"/>
<accession>A0AA88WWB5</accession>
<evidence type="ECO:0000313" key="3">
    <source>
        <dbReference type="Proteomes" id="UP001188597"/>
    </source>
</evidence>
<keyword evidence="1" id="KW-0732">Signal</keyword>
<protein>
    <recommendedName>
        <fullName evidence="4">Ricin B lectin domain-containing protein</fullName>
    </recommendedName>
</protein>
<gene>
    <name evidence="2" type="ORF">RJ639_032925</name>
</gene>
<reference evidence="2" key="1">
    <citation type="submission" date="2022-12" db="EMBL/GenBank/DDBJ databases">
        <title>Draft genome assemblies for two species of Escallonia (Escalloniales).</title>
        <authorList>
            <person name="Chanderbali A."/>
            <person name="Dervinis C."/>
            <person name="Anghel I."/>
            <person name="Soltis D."/>
            <person name="Soltis P."/>
            <person name="Zapata F."/>
        </authorList>
    </citation>
    <scope>NUCLEOTIDE SEQUENCE</scope>
    <source>
        <strain evidence="2">UCBG64.0493</strain>
        <tissue evidence="2">Leaf</tissue>
    </source>
</reference>
<feature type="signal peptide" evidence="1">
    <location>
        <begin position="1"/>
        <end position="24"/>
    </location>
</feature>
<sequence length="224" mass="24714">MYAFRGSIYLGLLVLALTHAFVDGAAPAGHLTSKKLCSQCSKCDTSKCPPSEAYPHMTAFDNTLIAGALQSDFVDAKDRGVYSVPNIVGGQSSEYNAYFGWESASGSASGYHRFSNYMDKCSGGQNYLTVDKYGRVSLRGLRSLESLAEADWKSINPPSNLNHREFRFWLSHSTGKCLTVFGGKTQKRTVGVADCKFNGENHGQLFAFRFHYHNNFCCCNVHNN</sequence>
<feature type="chain" id="PRO_5041708411" description="Ricin B lectin domain-containing protein" evidence="1">
    <location>
        <begin position="25"/>
        <end position="224"/>
    </location>
</feature>
<evidence type="ECO:0000256" key="1">
    <source>
        <dbReference type="SAM" id="SignalP"/>
    </source>
</evidence>
<comment type="caution">
    <text evidence="2">The sequence shown here is derived from an EMBL/GenBank/DDBJ whole genome shotgun (WGS) entry which is preliminary data.</text>
</comment>
<keyword evidence="3" id="KW-1185">Reference proteome</keyword>
<name>A0AA88WWB5_9ASTE</name>